<dbReference type="Proteomes" id="UP000070458">
    <property type="component" value="Unassembled WGS sequence"/>
</dbReference>
<organism evidence="1 2">
    <name type="scientific">Streptococcus mitis</name>
    <dbReference type="NCBI Taxonomy" id="28037"/>
    <lineage>
        <taxon>Bacteria</taxon>
        <taxon>Bacillati</taxon>
        <taxon>Bacillota</taxon>
        <taxon>Bacilli</taxon>
        <taxon>Lactobacillales</taxon>
        <taxon>Streptococcaceae</taxon>
        <taxon>Streptococcus</taxon>
        <taxon>Streptococcus mitis group</taxon>
    </lineage>
</organism>
<accession>A0A139PU43</accession>
<reference evidence="1 2" key="1">
    <citation type="submission" date="2016-01" db="EMBL/GenBank/DDBJ databases">
        <title>Highly variable Streptococcus oralis are common among viridans streptococci isolated from primates.</title>
        <authorList>
            <person name="Denapaite D."/>
            <person name="Rieger M."/>
            <person name="Koendgen S."/>
            <person name="Brueckner R."/>
            <person name="Ochigava I."/>
            <person name="Kappeler P."/>
            <person name="Maetz-Rensing K."/>
            <person name="Leendertz F."/>
            <person name="Hakenbeck R."/>
        </authorList>
    </citation>
    <scope>NUCLEOTIDE SEQUENCE [LARGE SCALE GENOMIC DNA]</scope>
    <source>
        <strain evidence="1 2">DD26</strain>
    </source>
</reference>
<evidence type="ECO:0000313" key="1">
    <source>
        <dbReference type="EMBL" id="KXT93786.1"/>
    </source>
</evidence>
<dbReference type="OrthoDB" id="2229600at2"/>
<dbReference type="RefSeq" id="WP_061439023.1">
    <property type="nucleotide sequence ID" value="NZ_KQ970286.1"/>
</dbReference>
<dbReference type="EMBL" id="LQOD01000137">
    <property type="protein sequence ID" value="KXT93786.1"/>
    <property type="molecule type" value="Genomic_DNA"/>
</dbReference>
<name>A0A139PU43_STRMT</name>
<dbReference type="AlphaFoldDB" id="A0A139PU43"/>
<dbReference type="PATRIC" id="fig|28037.233.peg.808"/>
<sequence length="117" mass="13855">MEKRISEEIQKHNEDARQALIDLYEQRYLGYPEELVVDEVMQNILNYCNREDFPLELRFVAMQMVYVVCNPDQAVQGKNISVGDTRVELGKSDLARRAESVLLDFTSQLQRFRKLRW</sequence>
<proteinExistence type="predicted"/>
<gene>
    <name evidence="1" type="ORF">SMIDD26_00714</name>
</gene>
<protein>
    <submittedName>
        <fullName evidence="1">Uncharacterized protein</fullName>
    </submittedName>
</protein>
<comment type="caution">
    <text evidence="1">The sequence shown here is derived from an EMBL/GenBank/DDBJ whole genome shotgun (WGS) entry which is preliminary data.</text>
</comment>
<evidence type="ECO:0000313" key="2">
    <source>
        <dbReference type="Proteomes" id="UP000070458"/>
    </source>
</evidence>